<feature type="region of interest" description="Disordered" evidence="1">
    <location>
        <begin position="1"/>
        <end position="47"/>
    </location>
</feature>
<sequence>MSNKHSVTRKQMASLGLKKTPQGDYDYIDPSEKNKSKYKSIKKTPQD</sequence>
<comment type="caution">
    <text evidence="2">The sequence shown here is derived from an EMBL/GenBank/DDBJ whole genome shotgun (WGS) entry which is preliminary data.</text>
</comment>
<evidence type="ECO:0000256" key="1">
    <source>
        <dbReference type="SAM" id="MobiDB-lite"/>
    </source>
</evidence>
<dbReference type="EMBL" id="JAGGLL010000006">
    <property type="protein sequence ID" value="MBP2021314.1"/>
    <property type="molecule type" value="Genomic_DNA"/>
</dbReference>
<evidence type="ECO:0000313" key="2">
    <source>
        <dbReference type="EMBL" id="MBP2021314.1"/>
    </source>
</evidence>
<proteinExistence type="predicted"/>
<organism evidence="2 3">
    <name type="scientific">Clostridium punense</name>
    <dbReference type="NCBI Taxonomy" id="1054297"/>
    <lineage>
        <taxon>Bacteria</taxon>
        <taxon>Bacillati</taxon>
        <taxon>Bacillota</taxon>
        <taxon>Clostridia</taxon>
        <taxon>Eubacteriales</taxon>
        <taxon>Clostridiaceae</taxon>
        <taxon>Clostridium</taxon>
    </lineage>
</organism>
<keyword evidence="3" id="KW-1185">Reference proteome</keyword>
<feature type="compositionally biased region" description="Basic residues" evidence="1">
    <location>
        <begin position="36"/>
        <end position="47"/>
    </location>
</feature>
<feature type="compositionally biased region" description="Polar residues" evidence="1">
    <location>
        <begin position="1"/>
        <end position="11"/>
    </location>
</feature>
<protein>
    <submittedName>
        <fullName evidence="2">Uncharacterized protein</fullName>
    </submittedName>
</protein>
<evidence type="ECO:0000313" key="3">
    <source>
        <dbReference type="Proteomes" id="UP001519308"/>
    </source>
</evidence>
<dbReference type="Proteomes" id="UP001519308">
    <property type="component" value="Unassembled WGS sequence"/>
</dbReference>
<accession>A0ABS4K0K0</accession>
<name>A0ABS4K0K0_9CLOT</name>
<dbReference type="RefSeq" id="WP_021281169.1">
    <property type="nucleotide sequence ID" value="NZ_JAGGLL010000006.1"/>
</dbReference>
<reference evidence="2 3" key="1">
    <citation type="submission" date="2021-03" db="EMBL/GenBank/DDBJ databases">
        <title>Genomic Encyclopedia of Type Strains, Phase IV (KMG-IV): sequencing the most valuable type-strain genomes for metagenomic binning, comparative biology and taxonomic classification.</title>
        <authorList>
            <person name="Goeker M."/>
        </authorList>
    </citation>
    <scope>NUCLEOTIDE SEQUENCE [LARGE SCALE GENOMIC DNA]</scope>
    <source>
        <strain evidence="2 3">DSM 28650</strain>
    </source>
</reference>
<gene>
    <name evidence="2" type="ORF">J2Z44_001105</name>
</gene>